<dbReference type="Pfam" id="PF07714">
    <property type="entry name" value="PK_Tyr_Ser-Thr"/>
    <property type="match status" value="1"/>
</dbReference>
<reference evidence="3" key="1">
    <citation type="submission" date="2023-04" db="EMBL/GenBank/DDBJ databases">
        <title>Phytophthora fragariaefolia NBRC 109709.</title>
        <authorList>
            <person name="Ichikawa N."/>
            <person name="Sato H."/>
            <person name="Tonouchi N."/>
        </authorList>
    </citation>
    <scope>NUCLEOTIDE SEQUENCE</scope>
    <source>
        <strain evidence="3">NBRC 109709</strain>
    </source>
</reference>
<dbReference type="SUPFAM" id="SSF56112">
    <property type="entry name" value="Protein kinase-like (PK-like)"/>
    <property type="match status" value="1"/>
</dbReference>
<dbReference type="EMBL" id="BSXT01010512">
    <property type="protein sequence ID" value="GMF80428.1"/>
    <property type="molecule type" value="Genomic_DNA"/>
</dbReference>
<keyword evidence="1" id="KW-0547">Nucleotide-binding</keyword>
<dbReference type="InterPro" id="IPR001245">
    <property type="entry name" value="Ser-Thr/Tyr_kinase_cat_dom"/>
</dbReference>
<protein>
    <submittedName>
        <fullName evidence="3">Unnamed protein product</fullName>
    </submittedName>
</protein>
<dbReference type="OrthoDB" id="10261027at2759"/>
<evidence type="ECO:0000259" key="2">
    <source>
        <dbReference type="PROSITE" id="PS50011"/>
    </source>
</evidence>
<name>A0A9W6YMX3_9STRA</name>
<feature type="binding site" evidence="1">
    <location>
        <position position="312"/>
    </location>
    <ligand>
        <name>ATP</name>
        <dbReference type="ChEBI" id="CHEBI:30616"/>
    </ligand>
</feature>
<accession>A0A9W6YMX3</accession>
<dbReference type="PROSITE" id="PS00107">
    <property type="entry name" value="PROTEIN_KINASE_ATP"/>
    <property type="match status" value="1"/>
</dbReference>
<proteinExistence type="predicted"/>
<dbReference type="InterPro" id="IPR011009">
    <property type="entry name" value="Kinase-like_dom_sf"/>
</dbReference>
<comment type="caution">
    <text evidence="3">The sequence shown here is derived from an EMBL/GenBank/DDBJ whole genome shotgun (WGS) entry which is preliminary data.</text>
</comment>
<keyword evidence="1" id="KW-0067">ATP-binding</keyword>
<sequence>MLISSSTSRPLTASYESVEAVVSGPRSAAALSPEEYVVKVRVLHGIDLYIPNTKNSSQQAGYPVVHVGVNGSPLQSSTAARHARNHSIWKKHELKFRVRAMFEGPPNADKMDAPSCIVSMYVSLSYTACPCASNESEKIPNSLPIGEVGELQLPVKGNEAYEILRFFPVIRRQHQSSQSGHVLFPAGKLKLWIRIEKSTATTCSTVVETPKRPPFALPTNFGEALQMKRKQLRATVIPEDNSQNMNNHHASQVDSNTAVELLTEIATETAPDHISVSDLKVGGQIGEGIHSCVMRGTLRWGSDDSTRQVAVKEFRHQHAVPPVRVLRAFQQEYRALVRCRNQKGDQHIVELLGVTLEPRLIVLMEYFSHGR</sequence>
<dbReference type="GO" id="GO:0004672">
    <property type="term" value="F:protein kinase activity"/>
    <property type="evidence" value="ECO:0007669"/>
    <property type="project" value="InterPro"/>
</dbReference>
<dbReference type="PROSITE" id="PS50011">
    <property type="entry name" value="PROTEIN_KINASE_DOM"/>
    <property type="match status" value="1"/>
</dbReference>
<keyword evidence="4" id="KW-1185">Reference proteome</keyword>
<organism evidence="3 4">
    <name type="scientific">Phytophthora fragariaefolia</name>
    <dbReference type="NCBI Taxonomy" id="1490495"/>
    <lineage>
        <taxon>Eukaryota</taxon>
        <taxon>Sar</taxon>
        <taxon>Stramenopiles</taxon>
        <taxon>Oomycota</taxon>
        <taxon>Peronosporomycetes</taxon>
        <taxon>Peronosporales</taxon>
        <taxon>Peronosporaceae</taxon>
        <taxon>Phytophthora</taxon>
    </lineage>
</organism>
<gene>
    <name evidence="3" type="ORF">Pfra01_002864600</name>
</gene>
<dbReference type="AlphaFoldDB" id="A0A9W6YMX3"/>
<feature type="domain" description="Protein kinase" evidence="2">
    <location>
        <begin position="279"/>
        <end position="371"/>
    </location>
</feature>
<dbReference type="Proteomes" id="UP001165121">
    <property type="component" value="Unassembled WGS sequence"/>
</dbReference>
<evidence type="ECO:0000313" key="4">
    <source>
        <dbReference type="Proteomes" id="UP001165121"/>
    </source>
</evidence>
<evidence type="ECO:0000313" key="3">
    <source>
        <dbReference type="EMBL" id="GMF80428.1"/>
    </source>
</evidence>
<dbReference type="Gene3D" id="3.30.200.20">
    <property type="entry name" value="Phosphorylase Kinase, domain 1"/>
    <property type="match status" value="1"/>
</dbReference>
<dbReference type="InterPro" id="IPR000719">
    <property type="entry name" value="Prot_kinase_dom"/>
</dbReference>
<dbReference type="GO" id="GO:0005524">
    <property type="term" value="F:ATP binding"/>
    <property type="evidence" value="ECO:0007669"/>
    <property type="project" value="UniProtKB-UniRule"/>
</dbReference>
<evidence type="ECO:0000256" key="1">
    <source>
        <dbReference type="PROSITE-ProRule" id="PRU10141"/>
    </source>
</evidence>
<dbReference type="InterPro" id="IPR017441">
    <property type="entry name" value="Protein_kinase_ATP_BS"/>
</dbReference>